<dbReference type="AlphaFoldDB" id="A0ABD1X8P6"/>
<keyword evidence="2" id="KW-1185">Reference proteome</keyword>
<name>A0ABD1X8P6_9LAMI</name>
<dbReference type="Proteomes" id="UP001604277">
    <property type="component" value="Unassembled WGS sequence"/>
</dbReference>
<proteinExistence type="predicted"/>
<sequence>MLISLFLQNPNQESNFKVKAGSNILIIYFGKASVGSRSQFDSLSSQQKIVGIVNRGMPILHEGFLYLLTPTLEFLRIKALRKTETTRMHWSFGIEYMEQGKQKQQECIGVLGLNIWSNENRNNKNALVQMSKLFQSSISMLRHQITNSVRQLHPCQGKRNIIHDM</sequence>
<accession>A0ABD1X8P6</accession>
<dbReference type="EMBL" id="JBFOLJ010000001">
    <property type="protein sequence ID" value="KAL2557288.1"/>
    <property type="molecule type" value="Genomic_DNA"/>
</dbReference>
<reference evidence="2" key="1">
    <citation type="submission" date="2024-07" db="EMBL/GenBank/DDBJ databases">
        <title>Two chromosome-level genome assemblies of Korean endemic species Abeliophyllum distichum and Forsythia ovata (Oleaceae).</title>
        <authorList>
            <person name="Jang H."/>
        </authorList>
    </citation>
    <scope>NUCLEOTIDE SEQUENCE [LARGE SCALE GENOMIC DNA]</scope>
</reference>
<gene>
    <name evidence="1" type="ORF">Fot_02027</name>
</gene>
<comment type="caution">
    <text evidence="1">The sequence shown here is derived from an EMBL/GenBank/DDBJ whole genome shotgun (WGS) entry which is preliminary data.</text>
</comment>
<protein>
    <submittedName>
        <fullName evidence="1">Uncharacterized protein</fullName>
    </submittedName>
</protein>
<organism evidence="1 2">
    <name type="scientific">Forsythia ovata</name>
    <dbReference type="NCBI Taxonomy" id="205694"/>
    <lineage>
        <taxon>Eukaryota</taxon>
        <taxon>Viridiplantae</taxon>
        <taxon>Streptophyta</taxon>
        <taxon>Embryophyta</taxon>
        <taxon>Tracheophyta</taxon>
        <taxon>Spermatophyta</taxon>
        <taxon>Magnoliopsida</taxon>
        <taxon>eudicotyledons</taxon>
        <taxon>Gunneridae</taxon>
        <taxon>Pentapetalae</taxon>
        <taxon>asterids</taxon>
        <taxon>lamiids</taxon>
        <taxon>Lamiales</taxon>
        <taxon>Oleaceae</taxon>
        <taxon>Forsythieae</taxon>
        <taxon>Forsythia</taxon>
    </lineage>
</organism>
<evidence type="ECO:0000313" key="1">
    <source>
        <dbReference type="EMBL" id="KAL2557288.1"/>
    </source>
</evidence>
<evidence type="ECO:0000313" key="2">
    <source>
        <dbReference type="Proteomes" id="UP001604277"/>
    </source>
</evidence>